<dbReference type="Gene3D" id="3.40.50.1000">
    <property type="entry name" value="HAD superfamily/HAD-like"/>
    <property type="match status" value="1"/>
</dbReference>
<keyword evidence="2" id="KW-1185">Reference proteome</keyword>
<sequence length="208" mass="23353">MAVILFDIDGTLIDSTNQMTEAIHLAMADMPHLEKPSKDRVRASYGLAGSAFWEKAIPDASEEDIRLIRQKRHHHLEQTMKDQEVLFEGVRELLRTLTEQGHIVSTASNCGVHYMNLVLDSQAIRPFFTSPKCLGSVNGKQKADILAAHRAEFGDVEYLMVGDRSSDIEAARIADMPVAICRFGFGTMDEWELADHQLEQPLDVLKFV</sequence>
<dbReference type="GO" id="GO:0006281">
    <property type="term" value="P:DNA repair"/>
    <property type="evidence" value="ECO:0007669"/>
    <property type="project" value="TreeGrafter"/>
</dbReference>
<dbReference type="InterPro" id="IPR036412">
    <property type="entry name" value="HAD-like_sf"/>
</dbReference>
<dbReference type="GO" id="GO:0008967">
    <property type="term" value="F:phosphoglycolate phosphatase activity"/>
    <property type="evidence" value="ECO:0007669"/>
    <property type="project" value="TreeGrafter"/>
</dbReference>
<dbReference type="RefSeq" id="WP_029332915.1">
    <property type="nucleotide sequence ID" value="NZ_LR732312.1"/>
</dbReference>
<dbReference type="SUPFAM" id="SSF56784">
    <property type="entry name" value="HAD-like"/>
    <property type="match status" value="1"/>
</dbReference>
<evidence type="ECO:0000313" key="1">
    <source>
        <dbReference type="EMBL" id="VWX38065.1"/>
    </source>
</evidence>
<accession>A0A653IFZ5</accession>
<dbReference type="NCBIfam" id="TIGR01549">
    <property type="entry name" value="HAD-SF-IA-v1"/>
    <property type="match status" value="1"/>
</dbReference>
<dbReference type="InterPro" id="IPR023214">
    <property type="entry name" value="HAD_sf"/>
</dbReference>
<proteinExistence type="predicted"/>
<evidence type="ECO:0000313" key="2">
    <source>
        <dbReference type="Proteomes" id="UP000439752"/>
    </source>
</evidence>
<dbReference type="Proteomes" id="UP000439752">
    <property type="component" value="Unassembled WGS sequence"/>
</dbReference>
<protein>
    <submittedName>
        <fullName evidence="1">Haloacid dehalogenase</fullName>
    </submittedName>
</protein>
<dbReference type="Gene3D" id="1.10.150.240">
    <property type="entry name" value="Putative phosphatase, domain 2"/>
    <property type="match status" value="1"/>
</dbReference>
<reference evidence="1 2" key="1">
    <citation type="submission" date="2019-10" db="EMBL/GenBank/DDBJ databases">
        <authorList>
            <person name="Karimi E."/>
        </authorList>
    </citation>
    <scope>NUCLEOTIDE SEQUENCE [LARGE SCALE GENOMIC DNA]</scope>
    <source>
        <strain evidence="1">Exiguobacterium sp. 9Y</strain>
    </source>
</reference>
<dbReference type="InterPro" id="IPR023198">
    <property type="entry name" value="PGP-like_dom2"/>
</dbReference>
<dbReference type="InterPro" id="IPR050155">
    <property type="entry name" value="HAD-like_hydrolase_sf"/>
</dbReference>
<dbReference type="PANTHER" id="PTHR43434:SF1">
    <property type="entry name" value="PHOSPHOGLYCOLATE PHOSPHATASE"/>
    <property type="match status" value="1"/>
</dbReference>
<dbReference type="PANTHER" id="PTHR43434">
    <property type="entry name" value="PHOSPHOGLYCOLATE PHOSPHATASE"/>
    <property type="match status" value="1"/>
</dbReference>
<name>A0A653IFZ5_9BACL</name>
<dbReference type="InterPro" id="IPR006439">
    <property type="entry name" value="HAD-SF_hydro_IA"/>
</dbReference>
<gene>
    <name evidence="1" type="ORF">EXIGUO9Y_360342</name>
</gene>
<organism evidence="1 2">
    <name type="scientific">Exiguobacterium oxidotolerans</name>
    <dbReference type="NCBI Taxonomy" id="223958"/>
    <lineage>
        <taxon>Bacteria</taxon>
        <taxon>Bacillati</taxon>
        <taxon>Bacillota</taxon>
        <taxon>Bacilli</taxon>
        <taxon>Bacillales</taxon>
        <taxon>Bacillales Family XII. Incertae Sedis</taxon>
        <taxon>Exiguobacterium</taxon>
    </lineage>
</organism>
<dbReference type="AlphaFoldDB" id="A0A653IFZ5"/>
<dbReference type="GO" id="GO:0005829">
    <property type="term" value="C:cytosol"/>
    <property type="evidence" value="ECO:0007669"/>
    <property type="project" value="TreeGrafter"/>
</dbReference>
<dbReference type="SFLD" id="SFLDG01129">
    <property type="entry name" value="C1.5:_HAD__Beta-PGM__Phosphata"/>
    <property type="match status" value="1"/>
</dbReference>
<dbReference type="InterPro" id="IPR041492">
    <property type="entry name" value="HAD_2"/>
</dbReference>
<dbReference type="SFLD" id="SFLDS00003">
    <property type="entry name" value="Haloacid_Dehalogenase"/>
    <property type="match status" value="1"/>
</dbReference>
<dbReference type="Pfam" id="PF13419">
    <property type="entry name" value="HAD_2"/>
    <property type="match status" value="1"/>
</dbReference>
<dbReference type="EMBL" id="CABWKQ010000030">
    <property type="protein sequence ID" value="VWX38065.1"/>
    <property type="molecule type" value="Genomic_DNA"/>
</dbReference>